<comment type="caution">
    <text evidence="7">The sequence shown here is derived from an EMBL/GenBank/DDBJ whole genome shotgun (WGS) entry which is preliminary data.</text>
</comment>
<gene>
    <name evidence="7" type="ORF">BXY39_2334</name>
</gene>
<dbReference type="EMBL" id="REFR01000012">
    <property type="protein sequence ID" value="RMB04770.1"/>
    <property type="molecule type" value="Genomic_DNA"/>
</dbReference>
<name>A0A3M0C8T3_9PROT</name>
<dbReference type="SUPFAM" id="SSF56176">
    <property type="entry name" value="FAD-binding/transporter-associated domain-like"/>
    <property type="match status" value="1"/>
</dbReference>
<keyword evidence="8" id="KW-1185">Reference proteome</keyword>
<dbReference type="Proteomes" id="UP000271227">
    <property type="component" value="Unassembled WGS sequence"/>
</dbReference>
<evidence type="ECO:0000259" key="6">
    <source>
        <dbReference type="PROSITE" id="PS51387"/>
    </source>
</evidence>
<protein>
    <submittedName>
        <fullName evidence="7">FAD/FMN-containing dehydrogenase</fullName>
    </submittedName>
</protein>
<dbReference type="RefSeq" id="WP_121939040.1">
    <property type="nucleotide sequence ID" value="NZ_REFR01000012.1"/>
</dbReference>
<evidence type="ECO:0000256" key="2">
    <source>
        <dbReference type="ARBA" id="ARBA00008000"/>
    </source>
</evidence>
<evidence type="ECO:0000313" key="8">
    <source>
        <dbReference type="Proteomes" id="UP000271227"/>
    </source>
</evidence>
<comment type="similarity">
    <text evidence="2">Belongs to the FAD-binding oxidoreductase/transferase type 4 family.</text>
</comment>
<proteinExistence type="inferred from homology"/>
<dbReference type="Pfam" id="PF01565">
    <property type="entry name" value="FAD_binding_4"/>
    <property type="match status" value="1"/>
</dbReference>
<dbReference type="InterPro" id="IPR016171">
    <property type="entry name" value="Vanillyl_alc_oxidase_C-sub2"/>
</dbReference>
<dbReference type="SUPFAM" id="SSF55103">
    <property type="entry name" value="FAD-linked oxidases, C-terminal domain"/>
    <property type="match status" value="1"/>
</dbReference>
<dbReference type="InterPro" id="IPR016167">
    <property type="entry name" value="FAD-bd_PCMH_sub1"/>
</dbReference>
<feature type="domain" description="FAD-binding PCMH-type" evidence="6">
    <location>
        <begin position="35"/>
        <end position="217"/>
    </location>
</feature>
<dbReference type="InterPro" id="IPR006094">
    <property type="entry name" value="Oxid_FAD_bind_N"/>
</dbReference>
<organism evidence="7 8">
    <name type="scientific">Eilatimonas milleporae</name>
    <dbReference type="NCBI Taxonomy" id="911205"/>
    <lineage>
        <taxon>Bacteria</taxon>
        <taxon>Pseudomonadati</taxon>
        <taxon>Pseudomonadota</taxon>
        <taxon>Alphaproteobacteria</taxon>
        <taxon>Kordiimonadales</taxon>
        <taxon>Kordiimonadaceae</taxon>
        <taxon>Eilatimonas</taxon>
    </lineage>
</organism>
<keyword evidence="4" id="KW-0274">FAD</keyword>
<sequence>MAATPATAYGTLAERFPDFDLKPPDVIAARATSFWDPSPARGACLFKPTSTDEVSRFMRHCHEERLPVVIQGGRTGCAGGAVAGDGQIIMSLEAMTEIEEIDETGRTVTVQAGCILQTLQDAVAEKGFLLPLDLGARGSCTIGGNVATNAGGINVLRYGMVRAHVLGLEAVLPDGTVLSSLNRMLKNNSGYDLKQLFIGSEGTLGIVTRVVLRLEEAQPHRDTALVALDRFDAVPLFLRHMQRHLGGGLTAFEAMWGDYYDAVTLPGHGHAAPMARGAPYYVLLDSTGNADNTETMNGGILTDALAAALDDGLITDAVIAKSARETENLWIVRENFEAITAQTPCFLYDVSLPMQHMDTYVTAVQRQVRQKWPANREQEGQCHVLGHVADGNLHLFICPFTDGPDAKPVADRIVYETLTPYGGAVSAEHGIGHDKKDWLGITRDETEVALMRRLKRTIDPRGILNPGLIFDMTGQD</sequence>
<dbReference type="Gene3D" id="3.30.70.2740">
    <property type="match status" value="1"/>
</dbReference>
<dbReference type="InterPro" id="IPR036318">
    <property type="entry name" value="FAD-bd_PCMH-like_sf"/>
</dbReference>
<evidence type="ECO:0000313" key="7">
    <source>
        <dbReference type="EMBL" id="RMB04770.1"/>
    </source>
</evidence>
<dbReference type="Gene3D" id="3.30.465.10">
    <property type="match status" value="1"/>
</dbReference>
<dbReference type="Gene3D" id="3.30.70.2190">
    <property type="match status" value="1"/>
</dbReference>
<keyword evidence="5" id="KW-0560">Oxidoreductase</keyword>
<dbReference type="InterPro" id="IPR051264">
    <property type="entry name" value="FAD-oxidored/transferase_4"/>
</dbReference>
<dbReference type="GO" id="GO:0016491">
    <property type="term" value="F:oxidoreductase activity"/>
    <property type="evidence" value="ECO:0007669"/>
    <property type="project" value="UniProtKB-KW"/>
</dbReference>
<dbReference type="FunFam" id="1.10.45.10:FF:000001">
    <property type="entry name" value="D-lactate dehydrogenase mitochondrial"/>
    <property type="match status" value="1"/>
</dbReference>
<dbReference type="PANTHER" id="PTHR43716:SF1">
    <property type="entry name" value="D-2-HYDROXYGLUTARATE DEHYDROGENASE, MITOCHONDRIAL"/>
    <property type="match status" value="1"/>
</dbReference>
<comment type="cofactor">
    <cofactor evidence="1">
        <name>FAD</name>
        <dbReference type="ChEBI" id="CHEBI:57692"/>
    </cofactor>
</comment>
<reference evidence="7 8" key="1">
    <citation type="submission" date="2018-10" db="EMBL/GenBank/DDBJ databases">
        <title>Genomic Encyclopedia of Archaeal and Bacterial Type Strains, Phase II (KMG-II): from individual species to whole genera.</title>
        <authorList>
            <person name="Goeker M."/>
        </authorList>
    </citation>
    <scope>NUCLEOTIDE SEQUENCE [LARGE SCALE GENOMIC DNA]</scope>
    <source>
        <strain evidence="7 8">DSM 25217</strain>
    </source>
</reference>
<dbReference type="InParanoid" id="A0A3M0C8T3"/>
<evidence type="ECO:0000256" key="1">
    <source>
        <dbReference type="ARBA" id="ARBA00001974"/>
    </source>
</evidence>
<dbReference type="InterPro" id="IPR016166">
    <property type="entry name" value="FAD-bd_PCMH"/>
</dbReference>
<dbReference type="InterPro" id="IPR016169">
    <property type="entry name" value="FAD-bd_PCMH_sub2"/>
</dbReference>
<dbReference type="Gene3D" id="1.10.45.10">
    <property type="entry name" value="Vanillyl-alcohol Oxidase, Chain A, domain 4"/>
    <property type="match status" value="1"/>
</dbReference>
<dbReference type="GO" id="GO:0022904">
    <property type="term" value="P:respiratory electron transport chain"/>
    <property type="evidence" value="ECO:0007669"/>
    <property type="project" value="TreeGrafter"/>
</dbReference>
<accession>A0A3M0C8T3</accession>
<dbReference type="FunCoup" id="A0A3M0C8T3">
    <property type="interactions" value="461"/>
</dbReference>
<keyword evidence="3" id="KW-0285">Flavoprotein</keyword>
<dbReference type="GO" id="GO:0071949">
    <property type="term" value="F:FAD binding"/>
    <property type="evidence" value="ECO:0007669"/>
    <property type="project" value="InterPro"/>
</dbReference>
<evidence type="ECO:0000256" key="5">
    <source>
        <dbReference type="ARBA" id="ARBA00023002"/>
    </source>
</evidence>
<evidence type="ECO:0000256" key="4">
    <source>
        <dbReference type="ARBA" id="ARBA00022827"/>
    </source>
</evidence>
<dbReference type="Gene3D" id="3.30.43.10">
    <property type="entry name" value="Uridine Diphospho-n-acetylenolpyruvylglucosamine Reductase, domain 2"/>
    <property type="match status" value="1"/>
</dbReference>
<dbReference type="Pfam" id="PF02913">
    <property type="entry name" value="FAD-oxidase_C"/>
    <property type="match status" value="1"/>
</dbReference>
<dbReference type="InterPro" id="IPR004113">
    <property type="entry name" value="FAD-bd_oxidored_4_C"/>
</dbReference>
<dbReference type="FunFam" id="3.30.465.10:FF:000001">
    <property type="entry name" value="D-2-hydroxyglutarate dehydrogenase, mitochondrial"/>
    <property type="match status" value="1"/>
</dbReference>
<dbReference type="InterPro" id="IPR016164">
    <property type="entry name" value="FAD-linked_Oxase-like_C"/>
</dbReference>
<dbReference type="OrthoDB" id="9809290at2"/>
<dbReference type="AlphaFoldDB" id="A0A3M0C8T3"/>
<dbReference type="PROSITE" id="PS51387">
    <property type="entry name" value="FAD_PCMH"/>
    <property type="match status" value="1"/>
</dbReference>
<evidence type="ECO:0000256" key="3">
    <source>
        <dbReference type="ARBA" id="ARBA00022630"/>
    </source>
</evidence>
<dbReference type="PANTHER" id="PTHR43716">
    <property type="entry name" value="D-2-HYDROXYGLUTARATE DEHYDROGENASE, MITOCHONDRIAL"/>
    <property type="match status" value="1"/>
</dbReference>